<keyword evidence="3" id="KW-1185">Reference proteome</keyword>
<dbReference type="Proteomes" id="UP000184550">
    <property type="component" value="Unassembled WGS sequence"/>
</dbReference>
<reference evidence="2" key="1">
    <citation type="submission" date="2019-10" db="EMBL/GenBank/DDBJ databases">
        <authorList>
            <consortium name="Genoscope - CEA"/>
            <person name="William W."/>
        </authorList>
    </citation>
    <scope>NUCLEOTIDE SEQUENCE [LARGE SCALE GENOMIC DNA]</scope>
    <source>
        <strain evidence="2">BBR_PRJEB10992</strain>
    </source>
</reference>
<dbReference type="Gene3D" id="3.75.10.10">
    <property type="entry name" value="L-arginine/glycine Amidinotransferase, Chain A"/>
    <property type="match status" value="1"/>
</dbReference>
<proteinExistence type="predicted"/>
<dbReference type="InterPro" id="IPR013530">
    <property type="entry name" value="PAD_C"/>
</dbReference>
<dbReference type="SUPFAM" id="SSF110083">
    <property type="entry name" value="Peptidylarginine deiminase Pad4, middle domain"/>
    <property type="match status" value="1"/>
</dbReference>
<dbReference type="GO" id="GO:0005737">
    <property type="term" value="C:cytoplasm"/>
    <property type="evidence" value="ECO:0007669"/>
    <property type="project" value="InterPro"/>
</dbReference>
<evidence type="ECO:0000313" key="2">
    <source>
        <dbReference type="EMBL" id="VXD23396.1"/>
    </source>
</evidence>
<evidence type="ECO:0000313" key="3">
    <source>
        <dbReference type="Proteomes" id="UP000184550"/>
    </source>
</evidence>
<evidence type="ECO:0000259" key="1">
    <source>
        <dbReference type="Pfam" id="PF03068"/>
    </source>
</evidence>
<dbReference type="GO" id="GO:0004668">
    <property type="term" value="F:protein-arginine deiminase activity"/>
    <property type="evidence" value="ECO:0007669"/>
    <property type="project" value="InterPro"/>
</dbReference>
<accession>A0A7Z9BXH6</accession>
<sequence>MNWMRYIAVALINALGVVVGIILVPAPSTLAQSAPTDLNLEYRINDSGLQLQGFETNTRRNPNLETIEITPKSLAELYQLRDLIQAELKKVSNPPDINRNLEAWEYQLQLKQYETLVKANRQVETQIKFEEKTLESWNQAIKIATEAATFGKQPETNTIEDWETAQQLWLQAIDTLRKIPRESFLSSKAIDKIVEYQGYLAIATYQRALAQQSQKQQPEKPQTLSPVSLANPQFPGFQLYGDTNRDGIVNEADEQRPEQWSLSVGPLVLFNNDDDDLNGLPDWREKGVNGAEDEKDLALVHFKVSQDYKGSELLMSVDETARSYINIFQKTSTGWKPIDLSGTTPLEFSSDIILGVEAKQFANQNWSGLISLKAIARKQGIIIATDTISMGVAPWIMSPNTAPVSEVHISDRGDNQTIVQEVKTIVETTGANVKVTPGATLWMKGTQEIGYVQFPNAEGLQEYPVVLKGNRSTESDNYAQSLMNQNFGWFEVSKPRQLDVFNQWADWYNNLAVTPALPDYPLGRIYYGTADNVSLNPEVVEFLKAQKIQGDPVAIDTSWLMMRHVDEIINFISTASGEPLMLIASPGEGIKLLKELEKQGYEGAAINRGLSTQTTVRAALNNQLLLQHNQNLQKEKIDPLINQLKKEFNLRNDQIIEIPAIFSYSGYAWWPNLINCVYVNGELLVSNPKGPLIDGRDYTQEDFKRRVAVAEINVNFLEDDYYQELQGNIYSATNTTRLGNEQPFWQDLPLQQ</sequence>
<dbReference type="Pfam" id="PF03068">
    <property type="entry name" value="PAD"/>
    <property type="match status" value="1"/>
</dbReference>
<dbReference type="EMBL" id="CZCU02000155">
    <property type="protein sequence ID" value="VXD23396.1"/>
    <property type="molecule type" value="Genomic_DNA"/>
</dbReference>
<dbReference type="RefSeq" id="WP_083625506.1">
    <property type="nucleotide sequence ID" value="NZ_LR734879.1"/>
</dbReference>
<name>A0A7Z9BXH6_9CYAN</name>
<feature type="domain" description="Protein-arginine deiminase C-terminal" evidence="1">
    <location>
        <begin position="383"/>
        <end position="745"/>
    </location>
</feature>
<dbReference type="AlphaFoldDB" id="A0A7Z9BXH6"/>
<dbReference type="SUPFAM" id="SSF55909">
    <property type="entry name" value="Pentein"/>
    <property type="match status" value="1"/>
</dbReference>
<dbReference type="InterPro" id="IPR036556">
    <property type="entry name" value="PAD_central_sf"/>
</dbReference>
<organism evidence="2 3">
    <name type="scientific">Planktothrix serta PCC 8927</name>
    <dbReference type="NCBI Taxonomy" id="671068"/>
    <lineage>
        <taxon>Bacteria</taxon>
        <taxon>Bacillati</taxon>
        <taxon>Cyanobacteriota</taxon>
        <taxon>Cyanophyceae</taxon>
        <taxon>Oscillatoriophycideae</taxon>
        <taxon>Oscillatoriales</taxon>
        <taxon>Microcoleaceae</taxon>
        <taxon>Planktothrix</taxon>
    </lineage>
</organism>
<dbReference type="OrthoDB" id="249764at2"/>
<gene>
    <name evidence="2" type="ORF">PL8927_780070</name>
</gene>
<dbReference type="GO" id="GO:0005509">
    <property type="term" value="F:calcium ion binding"/>
    <property type="evidence" value="ECO:0007669"/>
    <property type="project" value="InterPro"/>
</dbReference>
<dbReference type="InterPro" id="IPR004303">
    <property type="entry name" value="PAD"/>
</dbReference>
<comment type="caution">
    <text evidence="2">The sequence shown here is derived from an EMBL/GenBank/DDBJ whole genome shotgun (WGS) entry which is preliminary data.</text>
</comment>
<dbReference type="PANTHER" id="PTHR10837:SF8">
    <property type="entry name" value="PROTEIN-ARGININE DEIMINASE"/>
    <property type="match status" value="1"/>
</dbReference>
<dbReference type="PANTHER" id="PTHR10837">
    <property type="entry name" value="PEPTIDYLARGININE DEIMINASE"/>
    <property type="match status" value="1"/>
</dbReference>
<protein>
    <recommendedName>
        <fullName evidence="1">Protein-arginine deiminase C-terminal domain-containing protein</fullName>
    </recommendedName>
</protein>
<dbReference type="Gene3D" id="2.60.40.1700">
    <property type="entry name" value="Protein-arginine deiminase, central domain"/>
    <property type="match status" value="1"/>
</dbReference>